<evidence type="ECO:0000313" key="3">
    <source>
        <dbReference type="Proteomes" id="UP000789524"/>
    </source>
</evidence>
<gene>
    <name evidence="2" type="ORF">DCHRY22_LOCUS16025</name>
</gene>
<proteinExistence type="predicted"/>
<feature type="region of interest" description="Disordered" evidence="1">
    <location>
        <begin position="1"/>
        <end position="37"/>
    </location>
</feature>
<keyword evidence="3" id="KW-1185">Reference proteome</keyword>
<dbReference type="Proteomes" id="UP000789524">
    <property type="component" value="Unassembled WGS sequence"/>
</dbReference>
<feature type="compositionally biased region" description="Polar residues" evidence="1">
    <location>
        <begin position="13"/>
        <end position="25"/>
    </location>
</feature>
<dbReference type="AlphaFoldDB" id="A0A8J2RC99"/>
<organism evidence="2 3">
    <name type="scientific">Danaus chrysippus</name>
    <name type="common">African queen</name>
    <dbReference type="NCBI Taxonomy" id="151541"/>
    <lineage>
        <taxon>Eukaryota</taxon>
        <taxon>Metazoa</taxon>
        <taxon>Ecdysozoa</taxon>
        <taxon>Arthropoda</taxon>
        <taxon>Hexapoda</taxon>
        <taxon>Insecta</taxon>
        <taxon>Pterygota</taxon>
        <taxon>Neoptera</taxon>
        <taxon>Endopterygota</taxon>
        <taxon>Lepidoptera</taxon>
        <taxon>Glossata</taxon>
        <taxon>Ditrysia</taxon>
        <taxon>Papilionoidea</taxon>
        <taxon>Nymphalidae</taxon>
        <taxon>Danainae</taxon>
        <taxon>Danaini</taxon>
        <taxon>Danaina</taxon>
        <taxon>Danaus</taxon>
        <taxon>Anosia</taxon>
    </lineage>
</organism>
<protein>
    <submittedName>
        <fullName evidence="2">(African queen) hypothetical protein</fullName>
    </submittedName>
</protein>
<sequence length="121" mass="14050">MRRLEQSAKHGLGTSNEQRATTSTNEQRRARTSDEQGNMSYVVGMQINMQWYFKTKPRPPAESMTAFRLETRFLLAAALTWTRRCQLGSANSENYGYESRQLIINYSIVRQNLSSWCVFEN</sequence>
<evidence type="ECO:0000256" key="1">
    <source>
        <dbReference type="SAM" id="MobiDB-lite"/>
    </source>
</evidence>
<reference evidence="2" key="1">
    <citation type="submission" date="2021-09" db="EMBL/GenBank/DDBJ databases">
        <authorList>
            <person name="Martin H S."/>
        </authorList>
    </citation>
    <scope>NUCLEOTIDE SEQUENCE</scope>
</reference>
<accession>A0A8J2RC99</accession>
<name>A0A8J2RC99_9NEOP</name>
<dbReference type="EMBL" id="CAKASE010000083">
    <property type="protein sequence ID" value="CAG9585662.1"/>
    <property type="molecule type" value="Genomic_DNA"/>
</dbReference>
<comment type="caution">
    <text evidence="2">The sequence shown here is derived from an EMBL/GenBank/DDBJ whole genome shotgun (WGS) entry which is preliminary data.</text>
</comment>
<evidence type="ECO:0000313" key="2">
    <source>
        <dbReference type="EMBL" id="CAG9585662.1"/>
    </source>
</evidence>